<dbReference type="AlphaFoldDB" id="A0A382LJ15"/>
<reference evidence="1" key="1">
    <citation type="submission" date="2018-05" db="EMBL/GenBank/DDBJ databases">
        <authorList>
            <person name="Lanie J.A."/>
            <person name="Ng W.-L."/>
            <person name="Kazmierczak K.M."/>
            <person name="Andrzejewski T.M."/>
            <person name="Davidsen T.M."/>
            <person name="Wayne K.J."/>
            <person name="Tettelin H."/>
            <person name="Glass J.I."/>
            <person name="Rusch D."/>
            <person name="Podicherti R."/>
            <person name="Tsui H.-C.T."/>
            <person name="Winkler M.E."/>
        </authorList>
    </citation>
    <scope>NUCLEOTIDE SEQUENCE</scope>
</reference>
<evidence type="ECO:0000313" key="1">
    <source>
        <dbReference type="EMBL" id="SVC36213.1"/>
    </source>
</evidence>
<feature type="non-terminal residue" evidence="1">
    <location>
        <position position="1"/>
    </location>
</feature>
<dbReference type="EMBL" id="UINC01087119">
    <property type="protein sequence ID" value="SVC36213.1"/>
    <property type="molecule type" value="Genomic_DNA"/>
</dbReference>
<sequence length="178" mass="18897">NTGNMVGYLVADEEGGNVMELLGRDPSTELAIARSWVQSRKDDGVRFDIPPPRFELLRDLSAIGESMGVGASGNWQIYDWAATVKALLQVRGVGGALAHGEIVVGIEGYGNLRVQVAGAKVACQKVTDAPAVTWDTFTAMRVFFGPLPPPAVTDVPAALAPLLGWCPLPLSWPKQDGV</sequence>
<proteinExistence type="predicted"/>
<organism evidence="1">
    <name type="scientific">marine metagenome</name>
    <dbReference type="NCBI Taxonomy" id="408172"/>
    <lineage>
        <taxon>unclassified sequences</taxon>
        <taxon>metagenomes</taxon>
        <taxon>ecological metagenomes</taxon>
    </lineage>
</organism>
<protein>
    <submittedName>
        <fullName evidence="1">Uncharacterized protein</fullName>
    </submittedName>
</protein>
<accession>A0A382LJ15</accession>
<gene>
    <name evidence="1" type="ORF">METZ01_LOCUS289067</name>
</gene>
<name>A0A382LJ15_9ZZZZ</name>